<keyword evidence="3" id="KW-1185">Reference proteome</keyword>
<keyword evidence="1" id="KW-0732">Signal</keyword>
<dbReference type="RefSeq" id="WP_147055790.1">
    <property type="nucleotide sequence ID" value="NZ_CP042437.1"/>
</dbReference>
<dbReference type="Pfam" id="PF16286">
    <property type="entry name" value="DUF4932"/>
    <property type="match status" value="1"/>
</dbReference>
<name>A0A5B8W204_9SPHI</name>
<dbReference type="AlphaFoldDB" id="A0A5B8W204"/>
<dbReference type="PROSITE" id="PS51257">
    <property type="entry name" value="PROKAR_LIPOPROTEIN"/>
    <property type="match status" value="1"/>
</dbReference>
<accession>A0A5B8W204</accession>
<feature type="chain" id="PRO_5022766274" evidence="1">
    <location>
        <begin position="21"/>
        <end position="483"/>
    </location>
</feature>
<protein>
    <submittedName>
        <fullName evidence="2">DUF4932 domain-containing protein</fullName>
    </submittedName>
</protein>
<dbReference type="OrthoDB" id="6402335at2"/>
<dbReference type="InterPro" id="IPR032560">
    <property type="entry name" value="DUF4932"/>
</dbReference>
<dbReference type="EMBL" id="CP042437">
    <property type="protein sequence ID" value="QEC77781.1"/>
    <property type="molecule type" value="Genomic_DNA"/>
</dbReference>
<feature type="signal peptide" evidence="1">
    <location>
        <begin position="1"/>
        <end position="20"/>
    </location>
</feature>
<dbReference type="KEGG" id="mgk:FSB76_18210"/>
<sequence>MKIQRTLFTCFIAFVLGSCANSIRGWSSYPAAGSNTIHFDYLNGKTTDTIYLATGELLRLHCKASNNTGTLNLSVVLGSKMIWHSEIDGAVDSTFTLPITNSGRYKIVYEGRNASGKFELDYSRMQYKHIQVITNKNIELFGLMLQLDNGPDVMNTKDSVTIYGKRVTIAEWYKKTIANYYHYQHFDSCAMLQNYRAYQAKGFYNDFFISLMLEVDQVPNARLNGGTDEDQIMAFSSRGDLEEGKQKATAFLNMLNAFYKQVNFGQYLKENEPFYAQARANVEKNLPPANFISVMEGFYQKSFNGYYLVPSLNIPSGMGFGKLNRKPGKIYNTFGPFTLQSFDPKHPAVGYDDPQHIRDLSVHEFGHSFVNPAIEKVPDTLIRSSAYLFTPIKEKMTKLSYPSWRICLNESFVRAGEVVIARNLGDPATADRIMKDNLQSGFVYLPDIVTELEIYNHNKHRFPSYDDFVPLVLQKLKTLHPKS</sequence>
<evidence type="ECO:0000313" key="2">
    <source>
        <dbReference type="EMBL" id="QEC77781.1"/>
    </source>
</evidence>
<reference evidence="2 3" key="1">
    <citation type="journal article" date="2013" name="J. Microbiol.">
        <title>Mucilaginibacter ginsenosidivorax sp. nov., with ginsenoside converting activity isolated from sediment.</title>
        <authorList>
            <person name="Kim J.K."/>
            <person name="Choi T.E."/>
            <person name="Liu Q.M."/>
            <person name="Park H.Y."/>
            <person name="Yi T.H."/>
            <person name="Yoon M.H."/>
            <person name="Kim S.C."/>
            <person name="Im W.T."/>
        </authorList>
    </citation>
    <scope>NUCLEOTIDE SEQUENCE [LARGE SCALE GENOMIC DNA]</scope>
    <source>
        <strain evidence="2 3">KHI28</strain>
    </source>
</reference>
<proteinExistence type="predicted"/>
<evidence type="ECO:0000256" key="1">
    <source>
        <dbReference type="SAM" id="SignalP"/>
    </source>
</evidence>
<evidence type="ECO:0000313" key="3">
    <source>
        <dbReference type="Proteomes" id="UP000321362"/>
    </source>
</evidence>
<organism evidence="2 3">
    <name type="scientific">Mucilaginibacter ginsenosidivorax</name>
    <dbReference type="NCBI Taxonomy" id="862126"/>
    <lineage>
        <taxon>Bacteria</taxon>
        <taxon>Pseudomonadati</taxon>
        <taxon>Bacteroidota</taxon>
        <taxon>Sphingobacteriia</taxon>
        <taxon>Sphingobacteriales</taxon>
        <taxon>Sphingobacteriaceae</taxon>
        <taxon>Mucilaginibacter</taxon>
    </lineage>
</organism>
<dbReference type="Proteomes" id="UP000321362">
    <property type="component" value="Chromosome"/>
</dbReference>
<gene>
    <name evidence="2" type="ORF">FSB76_18210</name>
</gene>